<dbReference type="AlphaFoldDB" id="A0A7J6PXH3"/>
<keyword evidence="3" id="KW-0813">Transport</keyword>
<reference evidence="12 13" key="1">
    <citation type="submission" date="2020-04" db="EMBL/GenBank/DDBJ databases">
        <title>Perkinsus olseni comparative genomics.</title>
        <authorList>
            <person name="Bogema D.R."/>
        </authorList>
    </citation>
    <scope>NUCLEOTIDE SEQUENCE [LARGE SCALE GENOMIC DNA]</scope>
    <source>
        <strain evidence="12 13">ATCC PRA-207</strain>
    </source>
</reference>
<evidence type="ECO:0000313" key="12">
    <source>
        <dbReference type="EMBL" id="KAF4700762.1"/>
    </source>
</evidence>
<dbReference type="Pfam" id="PF23556">
    <property type="entry name" value="TPR_Vps41"/>
    <property type="match status" value="1"/>
</dbReference>
<dbReference type="Gene3D" id="2.130.10.10">
    <property type="entry name" value="YVTN repeat-like/Quinoprotein amine dehydrogenase"/>
    <property type="match status" value="1"/>
</dbReference>
<dbReference type="SUPFAM" id="SSF50978">
    <property type="entry name" value="WD40 repeat-like"/>
    <property type="match status" value="1"/>
</dbReference>
<feature type="region of interest" description="Disordered" evidence="8">
    <location>
        <begin position="741"/>
        <end position="776"/>
    </location>
</feature>
<name>A0A7J6PXH3_PEROL</name>
<dbReference type="GO" id="GO:0006886">
    <property type="term" value="P:intracellular protein transport"/>
    <property type="evidence" value="ECO:0007669"/>
    <property type="project" value="UniProtKB-UniRule"/>
</dbReference>
<dbReference type="OMA" id="WHELAGN"/>
<dbReference type="InterPro" id="IPR001680">
    <property type="entry name" value="WD40_rpt"/>
</dbReference>
<keyword evidence="6 9" id="KW-0472">Membrane</keyword>
<accession>A0A7J6PXH3</accession>
<evidence type="ECO:0000256" key="8">
    <source>
        <dbReference type="SAM" id="MobiDB-lite"/>
    </source>
</evidence>
<organism evidence="12 13">
    <name type="scientific">Perkinsus olseni</name>
    <name type="common">Perkinsus atlanticus</name>
    <dbReference type="NCBI Taxonomy" id="32597"/>
    <lineage>
        <taxon>Eukaryota</taxon>
        <taxon>Sar</taxon>
        <taxon>Alveolata</taxon>
        <taxon>Perkinsozoa</taxon>
        <taxon>Perkinsea</taxon>
        <taxon>Perkinsida</taxon>
        <taxon>Perkinsidae</taxon>
        <taxon>Perkinsus</taxon>
    </lineage>
</organism>
<dbReference type="InterPro" id="IPR015943">
    <property type="entry name" value="WD40/YVTN_repeat-like_dom_sf"/>
</dbReference>
<dbReference type="InterPro" id="IPR057780">
    <property type="entry name" value="Beta-prop_Vps41"/>
</dbReference>
<evidence type="ECO:0000256" key="3">
    <source>
        <dbReference type="ARBA" id="ARBA00022448"/>
    </source>
</evidence>
<comment type="caution">
    <text evidence="12">The sequence shown here is derived from an EMBL/GenBank/DDBJ whole genome shotgun (WGS) entry which is preliminary data.</text>
</comment>
<keyword evidence="13" id="KW-1185">Reference proteome</keyword>
<evidence type="ECO:0008006" key="14">
    <source>
        <dbReference type="Google" id="ProtNLM"/>
    </source>
</evidence>
<evidence type="ECO:0000259" key="11">
    <source>
        <dbReference type="Pfam" id="PF23411"/>
    </source>
</evidence>
<dbReference type="InterPro" id="IPR013525">
    <property type="entry name" value="ABC2_TM"/>
</dbReference>
<feature type="domain" description="Vps41 beta-propeller" evidence="11">
    <location>
        <begin position="269"/>
        <end position="532"/>
    </location>
</feature>
<dbReference type="PROSITE" id="PS50236">
    <property type="entry name" value="CHCR"/>
    <property type="match status" value="1"/>
</dbReference>
<comment type="subcellular location">
    <subcellularLocation>
        <location evidence="1">Membrane</location>
        <topology evidence="1">Multi-pass membrane protein</topology>
    </subcellularLocation>
</comment>
<feature type="repeat" description="CHCR" evidence="7">
    <location>
        <begin position="850"/>
        <end position="1017"/>
    </location>
</feature>
<feature type="transmembrane region" description="Helical" evidence="9">
    <location>
        <begin position="100"/>
        <end position="121"/>
    </location>
</feature>
<dbReference type="Pfam" id="PF01061">
    <property type="entry name" value="ABC2_membrane"/>
    <property type="match status" value="1"/>
</dbReference>
<dbReference type="PANTHER" id="PTHR48042:SF11">
    <property type="entry name" value="ABC TRANSPORTER G FAMILY MEMBER 11"/>
    <property type="match status" value="1"/>
</dbReference>
<evidence type="ECO:0000259" key="10">
    <source>
        <dbReference type="Pfam" id="PF01061"/>
    </source>
</evidence>
<gene>
    <name evidence="12" type="ORF">FOZ63_025251</name>
</gene>
<keyword evidence="4 9" id="KW-0812">Transmembrane</keyword>
<dbReference type="Proteomes" id="UP000553632">
    <property type="component" value="Unassembled WGS sequence"/>
</dbReference>
<keyword evidence="5 9" id="KW-1133">Transmembrane helix</keyword>
<feature type="transmembrane region" description="Helical" evidence="9">
    <location>
        <begin position="25"/>
        <end position="47"/>
    </location>
</feature>
<feature type="transmembrane region" description="Helical" evidence="9">
    <location>
        <begin position="128"/>
        <end position="150"/>
    </location>
</feature>
<feature type="transmembrane region" description="Helical" evidence="9">
    <location>
        <begin position="162"/>
        <end position="180"/>
    </location>
</feature>
<feature type="transmembrane region" description="Helical" evidence="9">
    <location>
        <begin position="68"/>
        <end position="94"/>
    </location>
</feature>
<evidence type="ECO:0000256" key="7">
    <source>
        <dbReference type="PROSITE-ProRule" id="PRU01006"/>
    </source>
</evidence>
<evidence type="ECO:0000256" key="6">
    <source>
        <dbReference type="ARBA" id="ARBA00023136"/>
    </source>
</evidence>
<evidence type="ECO:0000256" key="4">
    <source>
        <dbReference type="ARBA" id="ARBA00022692"/>
    </source>
</evidence>
<dbReference type="SMART" id="SM00320">
    <property type="entry name" value="WD40"/>
    <property type="match status" value="1"/>
</dbReference>
<feature type="domain" description="ABC-2 type transporter transmembrane" evidence="10">
    <location>
        <begin position="2"/>
        <end position="180"/>
    </location>
</feature>
<evidence type="ECO:0000313" key="13">
    <source>
        <dbReference type="Proteomes" id="UP000553632"/>
    </source>
</evidence>
<feature type="compositionally biased region" description="Acidic residues" evidence="8">
    <location>
        <begin position="754"/>
        <end position="770"/>
    </location>
</feature>
<dbReference type="PANTHER" id="PTHR48042">
    <property type="entry name" value="ABC TRANSPORTER G FAMILY MEMBER 11"/>
    <property type="match status" value="1"/>
</dbReference>
<dbReference type="GO" id="GO:0016192">
    <property type="term" value="P:vesicle-mediated transport"/>
    <property type="evidence" value="ECO:0007669"/>
    <property type="project" value="InterPro"/>
</dbReference>
<dbReference type="GO" id="GO:0016020">
    <property type="term" value="C:membrane"/>
    <property type="evidence" value="ECO:0007669"/>
    <property type="project" value="UniProtKB-SubCell"/>
</dbReference>
<protein>
    <recommendedName>
        <fullName evidence="14">Vacuolar protein sorting-associated protein 41</fullName>
    </recommendedName>
</protein>
<evidence type="ECO:0000256" key="1">
    <source>
        <dbReference type="ARBA" id="ARBA00004141"/>
    </source>
</evidence>
<dbReference type="InterPro" id="IPR052215">
    <property type="entry name" value="Plant_ABCG"/>
</dbReference>
<dbReference type="Pfam" id="PF23411">
    <property type="entry name" value="Beta-prop_Vps41"/>
    <property type="match status" value="1"/>
</dbReference>
<evidence type="ECO:0000256" key="2">
    <source>
        <dbReference type="ARBA" id="ARBA00005814"/>
    </source>
</evidence>
<evidence type="ECO:0000256" key="9">
    <source>
        <dbReference type="SAM" id="Phobius"/>
    </source>
</evidence>
<dbReference type="InterPro" id="IPR000547">
    <property type="entry name" value="Clathrin_H-chain/VPS_repeat"/>
</dbReference>
<evidence type="ECO:0000256" key="5">
    <source>
        <dbReference type="ARBA" id="ARBA00022989"/>
    </source>
</evidence>
<dbReference type="EMBL" id="JABANO010037068">
    <property type="protein sequence ID" value="KAF4700762.1"/>
    <property type="molecule type" value="Genomic_DNA"/>
</dbReference>
<comment type="similarity">
    <text evidence="2">Belongs to the ABC transporter superfamily. ABCG family. Eye pigment precursor importer (TC 3.A.1.204) subfamily.</text>
</comment>
<proteinExistence type="inferred from homology"/>
<dbReference type="InterPro" id="IPR036322">
    <property type="entry name" value="WD40_repeat_dom_sf"/>
</dbReference>
<sequence>MYVMLSFMIGTMYIRSNDSLTQFDYIPMLFYVQAFLVFMAVAVLPFFDEIRAVFARERANSNLNVLMFVLANFLAALPGIALIALVSTGMVVGIAGLNAFGWFFLNLFLSMVVSESLMMLLGAATPHYIIGIALGAGLYGMFMLVCGFMVPRDKIPAGWIWVHYIAFHTYAFGAFMFAEFHDEPPAGNAILRQFDLEDTDLGVNMGILAAWTVGLQVLMTDVRGEAIISDTSSCDDSIDYRRRGPSEVHSEDDDDEVPIVDYHVVEAADVRRVLSAEEATAVKITKDKLLIGTEKGSVYAFDGHGKMVGTWMNHKGAVTCIDTDYSERYVASSSQDASVCVVSLKVAGGRITADLDLSINSRDQPALVTRSVRAVAIHPLYASGHRSVVFGGEDYKLVLTKRGTVFNNNSILHSGEGTITNIKWMNNMIAWTNLKGMKIYDISSKHKVTFLPRPVLSDSIDSHAAALSAQISWLTEELIALSWGPVVRVCRLMATRVDSPGRTGKGTVVRYGQVIGAFSFTSDITVTGIGLFDKGDGIPNDSDDFTSSTQLSILTCPVQGIKLAQDTSSPRAFVTTPIEFVMVTRRSLLDHAMWLIAKRKFEESVQVASAMDSTEAVGTILSSAMQPLLSDKEYHRAATLTSLIDSEKYGSIWTSIASEFESHNALQYLVGYLPVDVKIAEECGLLDAEIYDKTITSVILHRPSRLLPLLQRWPRELYSETRLVKLIGEVIPEYWTVNWSTQHRPPPEETGTSAEDDEADRESDDDDDEMKVDPSREREHYVPLLLALRYLYARSSDLGNLLAVDLRLGDTAAIFNIISDPSKVQSSTAVRQWVARHLLTLFRTNPLATCAVLSDNMALFPVGSVVVTLDGESKLLHCYLKYLLITKGQPAVCMPYLNRMVDLFMEFEPESLIKLLREIVNLGCNFDTASHPSGSYVDLKKVLQKCNAHPQTNHCLRESRAFLLWHLGRTQEALSVLLDESFGDLALAVDFIAPLKDVGLWRRVVDFALEHPGLLPQLIHAVEYHIENEGIDTVPVEARSAQILRRVPQDFLGWHELAGNVVSALSRCELEVTLLSSDKDLLRAELGTLSDKSRRRALGGVSVLYDQNASRCSICKRLLRERVEALSPERSPEEGSLATDDHECPTDSGALCVDVDGRLAHAVCAGETEEFEDS</sequence>
<dbReference type="GO" id="GO:0140359">
    <property type="term" value="F:ABC-type transporter activity"/>
    <property type="evidence" value="ECO:0007669"/>
    <property type="project" value="InterPro"/>
</dbReference>